<evidence type="ECO:0000313" key="3">
    <source>
        <dbReference type="EMBL" id="QPT41168.1"/>
    </source>
</evidence>
<evidence type="ECO:0000256" key="2">
    <source>
        <dbReference type="SAM" id="SignalP"/>
    </source>
</evidence>
<dbReference type="Gene3D" id="3.40.190.170">
    <property type="entry name" value="Bacterial extracellular solute-binding protein, family 7"/>
    <property type="match status" value="1"/>
</dbReference>
<dbReference type="Proteomes" id="UP000254603">
    <property type="component" value="Unassembled WGS sequence"/>
</dbReference>
<evidence type="ECO:0000313" key="6">
    <source>
        <dbReference type="Proteomes" id="UP000594903"/>
    </source>
</evidence>
<dbReference type="PANTHER" id="PTHR33376:SF15">
    <property type="entry name" value="BLL6794 PROTEIN"/>
    <property type="match status" value="1"/>
</dbReference>
<dbReference type="EMBL" id="UGSB01000001">
    <property type="protein sequence ID" value="SUA53928.1"/>
    <property type="molecule type" value="Genomic_DNA"/>
</dbReference>
<dbReference type="InterPro" id="IPR038404">
    <property type="entry name" value="TRAP_DctP_sf"/>
</dbReference>
<protein>
    <submittedName>
        <fullName evidence="4">C4-dicarboxylate-binding periplasmic protein</fullName>
    </submittedName>
    <submittedName>
        <fullName evidence="3">TRAP transporter substrate-binding protein DctP</fullName>
    </submittedName>
</protein>
<name>A0A378XGP4_9BURK</name>
<evidence type="ECO:0000313" key="5">
    <source>
        <dbReference type="Proteomes" id="UP000254603"/>
    </source>
</evidence>
<accession>A0A378XGP4</accession>
<feature type="signal peptide" evidence="2">
    <location>
        <begin position="1"/>
        <end position="22"/>
    </location>
</feature>
<dbReference type="NCBIfam" id="NF037995">
    <property type="entry name" value="TRAP_S1"/>
    <property type="match status" value="1"/>
</dbReference>
<dbReference type="RefSeq" id="WP_018574991.1">
    <property type="nucleotide sequence ID" value="NZ_CP065725.1"/>
</dbReference>
<proteinExistence type="predicted"/>
<dbReference type="Proteomes" id="UP000594903">
    <property type="component" value="Chromosome"/>
</dbReference>
<evidence type="ECO:0000313" key="4">
    <source>
        <dbReference type="EMBL" id="SUA53928.1"/>
    </source>
</evidence>
<gene>
    <name evidence="4" type="primary">dctP_2</name>
    <name evidence="3" type="synonym">dctP</name>
    <name evidence="3" type="ORF">I6G29_06475</name>
    <name evidence="4" type="ORF">NCTC11997_01352</name>
</gene>
<dbReference type="PANTHER" id="PTHR33376">
    <property type="match status" value="1"/>
</dbReference>
<dbReference type="AlphaFoldDB" id="A0A378XGP4"/>
<dbReference type="CDD" id="cd13601">
    <property type="entry name" value="PBP2_TRAP_DctP1_3_4_like"/>
    <property type="match status" value="1"/>
</dbReference>
<keyword evidence="1 2" id="KW-0732">Signal</keyword>
<dbReference type="STRING" id="1122619.GCA_000373745_01812"/>
<sequence>MKLKLLASAAATLMAFAMPAHAEIPNIELRVGDSLPPDHIISQKLTQAWFDAVESKSNGKIKIKHFPAEQSGKAKDLLSLTQTGVLDIGYVGPAYVADKMPLSGVAELPGMFTTSCQATNAYWSMAQEGGYFFENEYKQNKIRPLFLTVLPPYQLMISNKKNIESLKDFGGLKIRAAGGAQELTLNQIDAVAVKMAPPEIYESMSRGTIDGALLPFISIESYKLSPRAHSSTLGANFGAVIVTYSISERKWRSLPKEVQEILAQAGDEATKQACVSFDEEEQKVYQQLKEQGVNFIQFEGADKEKIESVMKEVSQNWAERLDKRNKPGTETLNKFTEALATQM</sequence>
<dbReference type="InterPro" id="IPR018389">
    <property type="entry name" value="DctP_fam"/>
</dbReference>
<reference evidence="3 6" key="2">
    <citation type="submission" date="2020-12" db="EMBL/GenBank/DDBJ databases">
        <title>FDA dAtabase for Regulatory Grade micrObial Sequences (FDA-ARGOS): Supporting development and validation of Infectious Disease Dx tests.</title>
        <authorList>
            <person name="Sproer C."/>
            <person name="Gronow S."/>
            <person name="Severitt S."/>
            <person name="Schroder I."/>
            <person name="Tallon L."/>
            <person name="Sadzewicz L."/>
            <person name="Zhao X."/>
            <person name="Boylan J."/>
            <person name="Ott S."/>
            <person name="Bowen H."/>
            <person name="Vavikolanu K."/>
            <person name="Mehta A."/>
            <person name="Aluvathingal J."/>
            <person name="Nadendla S."/>
            <person name="Lowell S."/>
            <person name="Myers T."/>
            <person name="Yan Y."/>
            <person name="Sichtig H."/>
        </authorList>
    </citation>
    <scope>NUCLEOTIDE SEQUENCE [LARGE SCALE GENOMIC DNA]</scope>
    <source>
        <strain evidence="3 6">FDAARGOS_872</strain>
    </source>
</reference>
<keyword evidence="6" id="KW-1185">Reference proteome</keyword>
<reference evidence="4 5" key="1">
    <citation type="submission" date="2018-06" db="EMBL/GenBank/DDBJ databases">
        <authorList>
            <consortium name="Pathogen Informatics"/>
            <person name="Doyle S."/>
        </authorList>
    </citation>
    <scope>NUCLEOTIDE SEQUENCE [LARGE SCALE GENOMIC DNA]</scope>
    <source>
        <strain evidence="4 5">NCTC11997</strain>
    </source>
</reference>
<dbReference type="Pfam" id="PF03480">
    <property type="entry name" value="DctP"/>
    <property type="match status" value="1"/>
</dbReference>
<dbReference type="EMBL" id="CP065725">
    <property type="protein sequence ID" value="QPT41168.1"/>
    <property type="molecule type" value="Genomic_DNA"/>
</dbReference>
<organism evidence="4 5">
    <name type="scientific">Oligella ureolytica</name>
    <dbReference type="NCBI Taxonomy" id="90244"/>
    <lineage>
        <taxon>Bacteria</taxon>
        <taxon>Pseudomonadati</taxon>
        <taxon>Pseudomonadota</taxon>
        <taxon>Betaproteobacteria</taxon>
        <taxon>Burkholderiales</taxon>
        <taxon>Alcaligenaceae</taxon>
        <taxon>Oligella</taxon>
    </lineage>
</organism>
<dbReference type="OrthoDB" id="6073716at2"/>
<feature type="chain" id="PRO_5016565161" evidence="2">
    <location>
        <begin position="23"/>
        <end position="343"/>
    </location>
</feature>
<dbReference type="GO" id="GO:0055085">
    <property type="term" value="P:transmembrane transport"/>
    <property type="evidence" value="ECO:0007669"/>
    <property type="project" value="InterPro"/>
</dbReference>
<evidence type="ECO:0000256" key="1">
    <source>
        <dbReference type="ARBA" id="ARBA00022729"/>
    </source>
</evidence>